<evidence type="ECO:0000259" key="2">
    <source>
        <dbReference type="PROSITE" id="PS51297"/>
    </source>
</evidence>
<keyword evidence="1" id="KW-0175">Coiled coil</keyword>
<accession>A0A6A4KUP5</accession>
<evidence type="ECO:0000256" key="1">
    <source>
        <dbReference type="SAM" id="Coils"/>
    </source>
</evidence>
<protein>
    <recommendedName>
        <fullName evidence="2">K-box domain-containing protein</fullName>
    </recommendedName>
</protein>
<evidence type="ECO:0000313" key="3">
    <source>
        <dbReference type="EMBL" id="KAE9446519.1"/>
    </source>
</evidence>
<reference evidence="3 4" key="1">
    <citation type="journal article" date="2019" name="Genome Biol. Evol.">
        <title>The Rhododendron genome and chromosomal organization provide insight into shared whole-genome duplications across the heath family (Ericaceae).</title>
        <authorList>
            <person name="Soza V.L."/>
            <person name="Lindsley D."/>
            <person name="Waalkes A."/>
            <person name="Ramage E."/>
            <person name="Patwardhan R.P."/>
            <person name="Burton J.N."/>
            <person name="Adey A."/>
            <person name="Kumar A."/>
            <person name="Qiu R."/>
            <person name="Shendure J."/>
            <person name="Hall B."/>
        </authorList>
    </citation>
    <scope>NUCLEOTIDE SEQUENCE [LARGE SCALE GENOMIC DNA]</scope>
    <source>
        <strain evidence="3">RSF 1966-606</strain>
    </source>
</reference>
<proteinExistence type="predicted"/>
<keyword evidence="4" id="KW-1185">Reference proteome</keyword>
<dbReference type="OrthoDB" id="1898716at2759"/>
<dbReference type="Pfam" id="PF01486">
    <property type="entry name" value="K-box"/>
    <property type="match status" value="1"/>
</dbReference>
<organism evidence="3 4">
    <name type="scientific">Rhododendron williamsianum</name>
    <dbReference type="NCBI Taxonomy" id="262921"/>
    <lineage>
        <taxon>Eukaryota</taxon>
        <taxon>Viridiplantae</taxon>
        <taxon>Streptophyta</taxon>
        <taxon>Embryophyta</taxon>
        <taxon>Tracheophyta</taxon>
        <taxon>Spermatophyta</taxon>
        <taxon>Magnoliopsida</taxon>
        <taxon>eudicotyledons</taxon>
        <taxon>Gunneridae</taxon>
        <taxon>Pentapetalae</taxon>
        <taxon>asterids</taxon>
        <taxon>Ericales</taxon>
        <taxon>Ericaceae</taxon>
        <taxon>Ericoideae</taxon>
        <taxon>Rhodoreae</taxon>
        <taxon>Rhododendron</taxon>
    </lineage>
</organism>
<evidence type="ECO:0000313" key="4">
    <source>
        <dbReference type="Proteomes" id="UP000428333"/>
    </source>
</evidence>
<dbReference type="AlphaFoldDB" id="A0A6A4KUP5"/>
<name>A0A6A4KUP5_9ERIC</name>
<dbReference type="GO" id="GO:0003700">
    <property type="term" value="F:DNA-binding transcription factor activity"/>
    <property type="evidence" value="ECO:0007669"/>
    <property type="project" value="InterPro"/>
</dbReference>
<gene>
    <name evidence="3" type="ORF">C3L33_21595</name>
</gene>
<dbReference type="InterPro" id="IPR002487">
    <property type="entry name" value="TF_Kbox"/>
</dbReference>
<comment type="caution">
    <text evidence="3">The sequence shown here is derived from an EMBL/GenBank/DDBJ whole genome shotgun (WGS) entry which is preliminary data.</text>
</comment>
<sequence length="159" mass="18922">LVDILERYHKHSGKKLWDAKHENLSGEIDRIKKENDSMQIELRHLRGEDITSLHGHKELMALEEALETGLASIRDREMELFKVMKKNERMLEDDNRRLQCMLHQQGIDMEGGDMENGYHQHQHHQHHQVREYQPQMPLPSTISRFSQFSQICRRGFKIC</sequence>
<dbReference type="Proteomes" id="UP000428333">
    <property type="component" value="Linkage Group LG13"/>
</dbReference>
<feature type="domain" description="K-box" evidence="2">
    <location>
        <begin position="21"/>
        <end position="108"/>
    </location>
</feature>
<feature type="non-terminal residue" evidence="3">
    <location>
        <position position="1"/>
    </location>
</feature>
<dbReference type="PROSITE" id="PS51297">
    <property type="entry name" value="K_BOX"/>
    <property type="match status" value="1"/>
</dbReference>
<dbReference type="EMBL" id="QEFC01003751">
    <property type="protein sequence ID" value="KAE9446519.1"/>
    <property type="molecule type" value="Genomic_DNA"/>
</dbReference>
<dbReference type="GO" id="GO:0005634">
    <property type="term" value="C:nucleus"/>
    <property type="evidence" value="ECO:0007669"/>
    <property type="project" value="InterPro"/>
</dbReference>
<feature type="coiled-coil region" evidence="1">
    <location>
        <begin position="21"/>
        <end position="48"/>
    </location>
</feature>